<accession>A0A1H8BG84</accession>
<evidence type="ECO:0000313" key="2">
    <source>
        <dbReference type="Proteomes" id="UP000183015"/>
    </source>
</evidence>
<sequence>MDLNQHRKSRIRAGAARRALRVGLLATAGLGVIGATTGVAQAVGGHDGVAVADDGAHTLANPAHESRFQDSFTVHQYGELFAASARNQALAVSAYCKADDPCRSVALSFQIVTMAGTDIHLNAVNLSRAENVHCDGCETLAGAYQFVVSTPRPFTLSATAERQLAEIHRKLDALGKSKAPIDQIKSQVDALAAQVTAILKAAAATAPKGPGVSALSQMEPEVTVHRVFDEH</sequence>
<dbReference type="AlphaFoldDB" id="A0A1H8BG84"/>
<dbReference type="STRING" id="235985.SAMN05414137_1652"/>
<name>A0A1H8BG84_STRJI</name>
<gene>
    <name evidence="1" type="ORF">SAMN05414137_1652</name>
</gene>
<reference evidence="2" key="1">
    <citation type="submission" date="2016-10" db="EMBL/GenBank/DDBJ databases">
        <authorList>
            <person name="Varghese N."/>
        </authorList>
    </citation>
    <scope>NUCLEOTIDE SEQUENCE [LARGE SCALE GENOMIC DNA]</scope>
    <source>
        <strain evidence="2">DSM 45096 / BCRC 16803 / CGMCC 4.1857 / CIP 109030 / JCM 12277 / KCTC 19219 / NBRC 100920 / 33214</strain>
    </source>
</reference>
<dbReference type="Proteomes" id="UP000183015">
    <property type="component" value="Unassembled WGS sequence"/>
</dbReference>
<proteinExistence type="predicted"/>
<evidence type="ECO:0000313" key="1">
    <source>
        <dbReference type="EMBL" id="SEM81782.1"/>
    </source>
</evidence>
<dbReference type="RefSeq" id="WP_042451556.1">
    <property type="nucleotide sequence ID" value="NZ_BBPN01000022.1"/>
</dbReference>
<dbReference type="eggNOG" id="ENOG5030I4V">
    <property type="taxonomic scope" value="Bacteria"/>
</dbReference>
<keyword evidence="2" id="KW-1185">Reference proteome</keyword>
<dbReference type="EMBL" id="FOAZ01000065">
    <property type="protein sequence ID" value="SEM81782.1"/>
    <property type="molecule type" value="Genomic_DNA"/>
</dbReference>
<protein>
    <submittedName>
        <fullName evidence="1">Uncharacterized protein</fullName>
    </submittedName>
</protein>
<organism evidence="1 2">
    <name type="scientific">Streptacidiphilus jiangxiensis</name>
    <dbReference type="NCBI Taxonomy" id="235985"/>
    <lineage>
        <taxon>Bacteria</taxon>
        <taxon>Bacillati</taxon>
        <taxon>Actinomycetota</taxon>
        <taxon>Actinomycetes</taxon>
        <taxon>Kitasatosporales</taxon>
        <taxon>Streptomycetaceae</taxon>
        <taxon>Streptacidiphilus</taxon>
    </lineage>
</organism>